<proteinExistence type="inferred from homology"/>
<dbReference type="HAMAP" id="MF_02087">
    <property type="entry name" value="PLP_homeostasis"/>
    <property type="match status" value="1"/>
</dbReference>
<dbReference type="EMBL" id="SMFL01000016">
    <property type="protein sequence ID" value="TDE10302.1"/>
    <property type="molecule type" value="Genomic_DNA"/>
</dbReference>
<evidence type="ECO:0000256" key="3">
    <source>
        <dbReference type="PIRSR" id="PIRSR004848-1"/>
    </source>
</evidence>
<dbReference type="Proteomes" id="UP000294850">
    <property type="component" value="Unassembled WGS sequence"/>
</dbReference>
<sequence>MPSIAQNINQIEQQLPQTTKLIAVTKTKPVMVLQETYDAGFRRFGENKVQEMTEKYNLLPKDVEWHMIGHLQSNKVKYMAPYVSMVHSVDSFKLLQEINKEAKKNDRVIPCLLQIFIAQEETKFGLSEQEAVEILTSPELSSLTNITIAGLMGMASNTENQEQITVEFKNLKTLFESFKQYNSSNVEMKELSMGMSGDYIIAAQEGSTLIRVGSAIFGSR</sequence>
<dbReference type="PIRSF" id="PIRSF004848">
    <property type="entry name" value="YBL036c_PLPDEIII"/>
    <property type="match status" value="1"/>
</dbReference>
<dbReference type="InterPro" id="IPR001608">
    <property type="entry name" value="Ala_racemase_N"/>
</dbReference>
<dbReference type="PANTHER" id="PTHR10146">
    <property type="entry name" value="PROLINE SYNTHETASE CO-TRANSCRIBED BACTERIAL HOMOLOG PROTEIN"/>
    <property type="match status" value="1"/>
</dbReference>
<dbReference type="OrthoDB" id="9804072at2"/>
<dbReference type="InterPro" id="IPR029066">
    <property type="entry name" value="PLP-binding_barrel"/>
</dbReference>
<organism evidence="6 7">
    <name type="scientific">Dyadobacter psychrotolerans</name>
    <dbReference type="NCBI Taxonomy" id="2541721"/>
    <lineage>
        <taxon>Bacteria</taxon>
        <taxon>Pseudomonadati</taxon>
        <taxon>Bacteroidota</taxon>
        <taxon>Cytophagia</taxon>
        <taxon>Cytophagales</taxon>
        <taxon>Spirosomataceae</taxon>
        <taxon>Dyadobacter</taxon>
    </lineage>
</organism>
<evidence type="ECO:0000313" key="7">
    <source>
        <dbReference type="Proteomes" id="UP000294850"/>
    </source>
</evidence>
<dbReference type="FunFam" id="3.20.20.10:FF:000018">
    <property type="entry name" value="Pyridoxal phosphate homeostasis protein"/>
    <property type="match status" value="1"/>
</dbReference>
<gene>
    <name evidence="6" type="ORF">E0F88_28840</name>
</gene>
<dbReference type="GO" id="GO:0030170">
    <property type="term" value="F:pyridoxal phosphate binding"/>
    <property type="evidence" value="ECO:0007669"/>
    <property type="project" value="UniProtKB-UniRule"/>
</dbReference>
<comment type="caution">
    <text evidence="6">The sequence shown here is derived from an EMBL/GenBank/DDBJ whole genome shotgun (WGS) entry which is preliminary data.</text>
</comment>
<keyword evidence="7" id="KW-1185">Reference proteome</keyword>
<dbReference type="InterPro" id="IPR011078">
    <property type="entry name" value="PyrdxlP_homeostasis"/>
</dbReference>
<evidence type="ECO:0000256" key="2">
    <source>
        <dbReference type="HAMAP-Rule" id="MF_02087"/>
    </source>
</evidence>
<evidence type="ECO:0000256" key="4">
    <source>
        <dbReference type="RuleBase" id="RU004514"/>
    </source>
</evidence>
<feature type="domain" description="Alanine racemase N-terminal" evidence="5">
    <location>
        <begin position="3"/>
        <end position="219"/>
    </location>
</feature>
<accession>A0A4R5D9L8</accession>
<protein>
    <recommendedName>
        <fullName evidence="2">Pyridoxal phosphate homeostasis protein</fullName>
        <shortName evidence="2">PLP homeostasis protein</shortName>
    </recommendedName>
</protein>
<evidence type="ECO:0000256" key="1">
    <source>
        <dbReference type="ARBA" id="ARBA00022898"/>
    </source>
</evidence>
<feature type="modified residue" description="N6-(pyridoxal phosphate)lysine" evidence="2 3">
    <location>
        <position position="26"/>
    </location>
</feature>
<dbReference type="AlphaFoldDB" id="A0A4R5D9L8"/>
<evidence type="ECO:0000259" key="5">
    <source>
        <dbReference type="Pfam" id="PF01168"/>
    </source>
</evidence>
<name>A0A4R5D9L8_9BACT</name>
<dbReference type="RefSeq" id="WP_131961809.1">
    <property type="nucleotide sequence ID" value="NZ_SMFL01000016.1"/>
</dbReference>
<dbReference type="NCBIfam" id="TIGR00044">
    <property type="entry name" value="YggS family pyridoxal phosphate-dependent enzyme"/>
    <property type="match status" value="1"/>
</dbReference>
<keyword evidence="1 2" id="KW-0663">Pyridoxal phosphate</keyword>
<reference evidence="6 7" key="1">
    <citation type="submission" date="2019-03" db="EMBL/GenBank/DDBJ databases">
        <title>Dyadobacter AR-3-6 sp. nov., isolated from arctic soil.</title>
        <authorList>
            <person name="Chaudhary D.K."/>
        </authorList>
    </citation>
    <scope>NUCLEOTIDE SEQUENCE [LARGE SCALE GENOMIC DNA]</scope>
    <source>
        <strain evidence="6 7">AR-3-6</strain>
    </source>
</reference>
<comment type="cofactor">
    <cofactor evidence="3">
        <name>pyridoxal 5'-phosphate</name>
        <dbReference type="ChEBI" id="CHEBI:597326"/>
    </cofactor>
</comment>
<comment type="function">
    <text evidence="2">Pyridoxal 5'-phosphate (PLP)-binding protein, which is involved in PLP homeostasis.</text>
</comment>
<dbReference type="Gene3D" id="3.20.20.10">
    <property type="entry name" value="Alanine racemase"/>
    <property type="match status" value="1"/>
</dbReference>
<dbReference type="PANTHER" id="PTHR10146:SF14">
    <property type="entry name" value="PYRIDOXAL PHOSPHATE HOMEOSTASIS PROTEIN"/>
    <property type="match status" value="1"/>
</dbReference>
<evidence type="ECO:0000313" key="6">
    <source>
        <dbReference type="EMBL" id="TDE10302.1"/>
    </source>
</evidence>
<comment type="similarity">
    <text evidence="2 4">Belongs to the pyridoxal phosphate-binding protein YggS/PROSC family.</text>
</comment>
<dbReference type="SUPFAM" id="SSF51419">
    <property type="entry name" value="PLP-binding barrel"/>
    <property type="match status" value="1"/>
</dbReference>
<dbReference type="CDD" id="cd00635">
    <property type="entry name" value="PLPDE_III_YBL036c_like"/>
    <property type="match status" value="1"/>
</dbReference>
<dbReference type="Pfam" id="PF01168">
    <property type="entry name" value="Ala_racemase_N"/>
    <property type="match status" value="1"/>
</dbReference>